<dbReference type="EMBL" id="JAGGKO010000002">
    <property type="protein sequence ID" value="MBP1954470.1"/>
    <property type="molecule type" value="Genomic_DNA"/>
</dbReference>
<evidence type="ECO:0000313" key="3">
    <source>
        <dbReference type="EMBL" id="MBP1954470.1"/>
    </source>
</evidence>
<comment type="caution">
    <text evidence="2">The sequence shown here is derived from an EMBL/GenBank/DDBJ whole genome shotgun (WGS) entry which is preliminary data.</text>
</comment>
<reference evidence="2" key="1">
    <citation type="journal article" date="2014" name="Int. J. Syst. Evol. Microbiol.">
        <title>Complete genome sequence of Corynebacterium casei LMG S-19264T (=DSM 44701T), isolated from a smear-ripened cheese.</title>
        <authorList>
            <consortium name="US DOE Joint Genome Institute (JGI-PGF)"/>
            <person name="Walter F."/>
            <person name="Albersmeier A."/>
            <person name="Kalinowski J."/>
            <person name="Ruckert C."/>
        </authorList>
    </citation>
    <scope>NUCLEOTIDE SEQUENCE</scope>
    <source>
        <strain evidence="2">JCM 16108</strain>
    </source>
</reference>
<evidence type="ECO:0000313" key="4">
    <source>
        <dbReference type="Proteomes" id="UP000614609"/>
    </source>
</evidence>
<organism evidence="2 4">
    <name type="scientific">Halarchaeum rubridurum</name>
    <dbReference type="NCBI Taxonomy" id="489911"/>
    <lineage>
        <taxon>Archaea</taxon>
        <taxon>Methanobacteriati</taxon>
        <taxon>Methanobacteriota</taxon>
        <taxon>Stenosarchaea group</taxon>
        <taxon>Halobacteria</taxon>
        <taxon>Halobacteriales</taxon>
        <taxon>Halobacteriaceae</taxon>
    </lineage>
</organism>
<reference evidence="3" key="3">
    <citation type="submission" date="2021-03" db="EMBL/GenBank/DDBJ databases">
        <title>Genomic Encyclopedia of Type Strains, Phase IV (KMG-IV): sequencing the most valuable type-strain genomes for metagenomic binning, comparative biology and taxonomic classification.</title>
        <authorList>
            <person name="Goeker M."/>
        </authorList>
    </citation>
    <scope>NUCLEOTIDE SEQUENCE</scope>
    <source>
        <strain evidence="3">DSM 22443</strain>
    </source>
</reference>
<gene>
    <name evidence="2" type="ORF">GCM10009017_09260</name>
    <name evidence="3" type="ORF">J2752_001382</name>
</gene>
<reference evidence="2" key="2">
    <citation type="submission" date="2020-09" db="EMBL/GenBank/DDBJ databases">
        <authorList>
            <person name="Sun Q."/>
            <person name="Ohkuma M."/>
        </authorList>
    </citation>
    <scope>NUCLEOTIDE SEQUENCE</scope>
    <source>
        <strain evidence="2">JCM 16108</strain>
    </source>
</reference>
<evidence type="ECO:0000313" key="2">
    <source>
        <dbReference type="EMBL" id="GGM61266.1"/>
    </source>
</evidence>
<dbReference type="InterPro" id="IPR027417">
    <property type="entry name" value="P-loop_NTPase"/>
</dbReference>
<dbReference type="Gene3D" id="1.10.287.510">
    <property type="entry name" value="Helix hairpin bin"/>
    <property type="match status" value="1"/>
</dbReference>
<dbReference type="SUPFAM" id="SSF52540">
    <property type="entry name" value="P-loop containing nucleoside triphosphate hydrolases"/>
    <property type="match status" value="1"/>
</dbReference>
<evidence type="ECO:0000256" key="1">
    <source>
        <dbReference type="SAM" id="MobiDB-lite"/>
    </source>
</evidence>
<dbReference type="Proteomes" id="UP000765891">
    <property type="component" value="Unassembled WGS sequence"/>
</dbReference>
<accession>A0A830FU21</accession>
<dbReference type="RefSeq" id="WP_188870355.1">
    <property type="nucleotide sequence ID" value="NZ_BMOO01000002.1"/>
</dbReference>
<feature type="region of interest" description="Disordered" evidence="1">
    <location>
        <begin position="188"/>
        <end position="218"/>
    </location>
</feature>
<dbReference type="OrthoDB" id="241568at2157"/>
<dbReference type="EMBL" id="BMOO01000002">
    <property type="protein sequence ID" value="GGM61266.1"/>
    <property type="molecule type" value="Genomic_DNA"/>
</dbReference>
<proteinExistence type="predicted"/>
<dbReference type="PANTHER" id="PTHR23159">
    <property type="entry name" value="CENTROSOMAL PROTEIN 2"/>
    <property type="match status" value="1"/>
</dbReference>
<sequence>MQTSREAGTGVDVRVSNIGGIEETAVHLTPGVNVLVGRNATNRTSFLQSLMAVAGSERATLKGDSEEGRVEAELDGETFTRVLTRRGDGVDFSGDPILEDAEVADLFAFLLEDNEARRAVATQGDLRELVMRPVDTEAINDRIDELLAERKRIDDEIEEAEAAGRRIPDLEERRVELLDEIEAKREALEEKQAEIDDADADVDESREERDELEDALDDLNDRRAELDRIASRLENERSSLSSVRSEREDVAGTLEELEGVAGDRAEYLDEQVSSLRDRKRELDSTITQLQSLIQFNEEMLEGEHTEVLQLLADDEGGEDSNAVTDALLAGAESAAGRCWTCGSEVSMEEIEETLDTLRELAREKRQERSSVTSELEEVQSERNEIESRVERREDLETRLDELGEEIETREGNVERLTEEREEAAEAVEELEETVEELEAGRHSAVLDLHREANELQFELNDLQDDLEDVESEIASLEAEVDRKSELTEKRESLTDELAELRTRIERLEAEAVESFNDHMETVLDVLDYGNVSRVWIERATEQVREGRRKVERTAFRLHVIRTGADGTAYEDTVEHLSESEREVIGLVFGLAGYLVHEVYEECPFMLLDSLEAIDSNRIAALVDHFHEYAPYIAVALLPEDAQALDDDYRRVTDI</sequence>
<dbReference type="AlphaFoldDB" id="A0A830FU21"/>
<keyword evidence="4" id="KW-1185">Reference proteome</keyword>
<feature type="compositionally biased region" description="Acidic residues" evidence="1">
    <location>
        <begin position="195"/>
        <end position="218"/>
    </location>
</feature>
<dbReference type="PANTHER" id="PTHR23159:SF31">
    <property type="entry name" value="CENTROSOME-ASSOCIATED PROTEIN CEP250 ISOFORM X1"/>
    <property type="match status" value="1"/>
</dbReference>
<dbReference type="GO" id="GO:0006302">
    <property type="term" value="P:double-strand break repair"/>
    <property type="evidence" value="ECO:0007669"/>
    <property type="project" value="InterPro"/>
</dbReference>
<dbReference type="Gene3D" id="3.40.50.300">
    <property type="entry name" value="P-loop containing nucleotide triphosphate hydrolases"/>
    <property type="match status" value="2"/>
</dbReference>
<protein>
    <submittedName>
        <fullName evidence="3">Chromosome segregation ATPase</fullName>
    </submittedName>
    <submittedName>
        <fullName evidence="2">Chromosome segregation protein SMC</fullName>
    </submittedName>
</protein>
<dbReference type="NCBIfam" id="NF045487">
    <property type="entry name" value="ASRP"/>
    <property type="match status" value="1"/>
</dbReference>
<feature type="region of interest" description="Disordered" evidence="1">
    <location>
        <begin position="363"/>
        <end position="384"/>
    </location>
</feature>
<dbReference type="GO" id="GO:0016887">
    <property type="term" value="F:ATP hydrolysis activity"/>
    <property type="evidence" value="ECO:0007669"/>
    <property type="project" value="InterPro"/>
</dbReference>
<dbReference type="Proteomes" id="UP000614609">
    <property type="component" value="Unassembled WGS sequence"/>
</dbReference>
<name>A0A830FU21_9EURY</name>